<dbReference type="FunFam" id="3.30.428.10:FF:000005">
    <property type="entry name" value="Histidine triad nucleotide-binding protein 1"/>
    <property type="match status" value="1"/>
</dbReference>
<dbReference type="Pfam" id="PF01230">
    <property type="entry name" value="HIT"/>
    <property type="match status" value="1"/>
</dbReference>
<dbReference type="InterPro" id="IPR001310">
    <property type="entry name" value="Histidine_triad_HIT"/>
</dbReference>
<evidence type="ECO:0000256" key="1">
    <source>
        <dbReference type="PIRSR" id="PIRSR601310-1"/>
    </source>
</evidence>
<dbReference type="PROSITE" id="PS00892">
    <property type="entry name" value="HIT_1"/>
    <property type="match status" value="1"/>
</dbReference>
<name>A0A7S2KRY5_9STRA</name>
<feature type="domain" description="HIT" evidence="4">
    <location>
        <begin position="98"/>
        <end position="207"/>
    </location>
</feature>
<dbReference type="CDD" id="cd01276">
    <property type="entry name" value="PKCI_related"/>
    <property type="match status" value="1"/>
</dbReference>
<feature type="active site" description="Tele-AMP-histidine intermediate" evidence="1">
    <location>
        <position position="193"/>
    </location>
</feature>
<feature type="short sequence motif" description="Histidine triad motif" evidence="2 3">
    <location>
        <begin position="191"/>
        <end position="195"/>
    </location>
</feature>
<evidence type="ECO:0000256" key="2">
    <source>
        <dbReference type="PIRSR" id="PIRSR601310-3"/>
    </source>
</evidence>
<dbReference type="AlphaFoldDB" id="A0A7S2KRY5"/>
<dbReference type="InterPro" id="IPR019808">
    <property type="entry name" value="Histidine_triad_CS"/>
</dbReference>
<evidence type="ECO:0000256" key="3">
    <source>
        <dbReference type="PROSITE-ProRule" id="PRU00464"/>
    </source>
</evidence>
<evidence type="ECO:0000313" key="5">
    <source>
        <dbReference type="EMBL" id="CAD9584082.1"/>
    </source>
</evidence>
<evidence type="ECO:0000259" key="4">
    <source>
        <dbReference type="PROSITE" id="PS51084"/>
    </source>
</evidence>
<reference evidence="5" key="1">
    <citation type="submission" date="2021-01" db="EMBL/GenBank/DDBJ databases">
        <authorList>
            <person name="Corre E."/>
            <person name="Pelletier E."/>
            <person name="Niang G."/>
            <person name="Scheremetjew M."/>
            <person name="Finn R."/>
            <person name="Kale V."/>
            <person name="Holt S."/>
            <person name="Cochrane G."/>
            <person name="Meng A."/>
            <person name="Brown T."/>
            <person name="Cohen L."/>
        </authorList>
    </citation>
    <scope>NUCLEOTIDE SEQUENCE</scope>
    <source>
        <strain evidence="5">B650</strain>
    </source>
</reference>
<organism evidence="5">
    <name type="scientific">Leptocylindrus danicus</name>
    <dbReference type="NCBI Taxonomy" id="163516"/>
    <lineage>
        <taxon>Eukaryota</taxon>
        <taxon>Sar</taxon>
        <taxon>Stramenopiles</taxon>
        <taxon>Ochrophyta</taxon>
        <taxon>Bacillariophyta</taxon>
        <taxon>Coscinodiscophyceae</taxon>
        <taxon>Chaetocerotophycidae</taxon>
        <taxon>Leptocylindrales</taxon>
        <taxon>Leptocylindraceae</taxon>
        <taxon>Leptocylindrus</taxon>
    </lineage>
</organism>
<gene>
    <name evidence="5" type="ORF">LDAN0321_LOCUS11190</name>
</gene>
<dbReference type="EMBL" id="HBGY01017302">
    <property type="protein sequence ID" value="CAD9584082.1"/>
    <property type="molecule type" value="Transcribed_RNA"/>
</dbReference>
<dbReference type="PROSITE" id="PS51084">
    <property type="entry name" value="HIT_2"/>
    <property type="match status" value="1"/>
</dbReference>
<dbReference type="Gene3D" id="3.30.428.10">
    <property type="entry name" value="HIT-like"/>
    <property type="match status" value="1"/>
</dbReference>
<proteinExistence type="predicted"/>
<dbReference type="PANTHER" id="PTHR23089">
    <property type="entry name" value="HISTIDINE TRIAD HIT PROTEIN"/>
    <property type="match status" value="1"/>
</dbReference>
<dbReference type="InterPro" id="IPR036265">
    <property type="entry name" value="HIT-like_sf"/>
</dbReference>
<sequence length="207" mass="23085">MRWTPAATSTLRILPYFLSTNRAASAAAFAYLSTRSHNRPFSVIAKKVAPYQYYSHSIKPRYDIYNQSFSNTVRFMSDGNDEVAKAKAAKHDGGQPTVFDKILSGEWSSDKVYEDDLCLAFRDISPQAPVHVLVIPKNRDGLTQLSNAREDQKDILGHLMYVAQSVGKKECPKGFRIVVNDGEQGAQSVYHLHLHVLGGKQMGWPPG</sequence>
<dbReference type="GO" id="GO:0003824">
    <property type="term" value="F:catalytic activity"/>
    <property type="evidence" value="ECO:0007669"/>
    <property type="project" value="InterPro"/>
</dbReference>
<dbReference type="PRINTS" id="PR00332">
    <property type="entry name" value="HISTRIAD"/>
</dbReference>
<dbReference type="SUPFAM" id="SSF54197">
    <property type="entry name" value="HIT-like"/>
    <property type="match status" value="1"/>
</dbReference>
<protein>
    <recommendedName>
        <fullName evidence="4">HIT domain-containing protein</fullName>
    </recommendedName>
</protein>
<accession>A0A7S2KRY5</accession>
<dbReference type="InterPro" id="IPR011146">
    <property type="entry name" value="HIT-like"/>
</dbReference>